<comment type="subunit">
    <text evidence="2">Homodimer.</text>
</comment>
<dbReference type="InterPro" id="IPR010987">
    <property type="entry name" value="Glutathione-S-Trfase_C-like"/>
</dbReference>
<evidence type="ECO:0000259" key="8">
    <source>
        <dbReference type="PROSITE" id="PS50405"/>
    </source>
</evidence>
<dbReference type="Pfam" id="PF00043">
    <property type="entry name" value="GST_C"/>
    <property type="match status" value="1"/>
</dbReference>
<dbReference type="InterPro" id="IPR040079">
    <property type="entry name" value="Glutathione_S-Trfase"/>
</dbReference>
<protein>
    <recommendedName>
        <fullName evidence="3">glutathione transferase</fullName>
        <ecNumber evidence="3">2.5.1.18</ecNumber>
    </recommendedName>
    <alternativeName>
        <fullName evidence="5">GST class-theta</fullName>
    </alternativeName>
</protein>
<evidence type="ECO:0000256" key="1">
    <source>
        <dbReference type="ARBA" id="ARBA00009899"/>
    </source>
</evidence>
<dbReference type="InterPro" id="IPR036282">
    <property type="entry name" value="Glutathione-S-Trfase_C_sf"/>
</dbReference>
<dbReference type="Gene3D" id="3.40.30.10">
    <property type="entry name" value="Glutaredoxin"/>
    <property type="match status" value="1"/>
</dbReference>
<dbReference type="InterPro" id="IPR004045">
    <property type="entry name" value="Glutathione_S-Trfase_N"/>
</dbReference>
<organism evidence="9">
    <name type="scientific">Nyssomyia neivai</name>
    <dbReference type="NCBI Taxonomy" id="330878"/>
    <lineage>
        <taxon>Eukaryota</taxon>
        <taxon>Metazoa</taxon>
        <taxon>Ecdysozoa</taxon>
        <taxon>Arthropoda</taxon>
        <taxon>Hexapoda</taxon>
        <taxon>Insecta</taxon>
        <taxon>Pterygota</taxon>
        <taxon>Neoptera</taxon>
        <taxon>Endopterygota</taxon>
        <taxon>Diptera</taxon>
        <taxon>Nematocera</taxon>
        <taxon>Psychodoidea</taxon>
        <taxon>Psychodidae</taxon>
        <taxon>Nyssomyia</taxon>
    </lineage>
</organism>
<evidence type="ECO:0000313" key="9">
    <source>
        <dbReference type="EMBL" id="JAV13718.1"/>
    </source>
</evidence>
<dbReference type="FunFam" id="1.20.1050.10:FF:000007">
    <property type="entry name" value="Glutathione S-transferase 1-1"/>
    <property type="match status" value="1"/>
</dbReference>
<comment type="similarity">
    <text evidence="1">Belongs to the GST superfamily. Theta family.</text>
</comment>
<dbReference type="PROSITE" id="PS50405">
    <property type="entry name" value="GST_CTER"/>
    <property type="match status" value="1"/>
</dbReference>
<keyword evidence="4 9" id="KW-0808">Transferase</keyword>
<dbReference type="CDD" id="cd00570">
    <property type="entry name" value="GST_N_family"/>
    <property type="match status" value="1"/>
</dbReference>
<dbReference type="AlphaFoldDB" id="A0A1L8E4P1"/>
<dbReference type="PROSITE" id="PS50404">
    <property type="entry name" value="GST_NTER"/>
    <property type="match status" value="1"/>
</dbReference>
<sequence length="230" mass="26155">MKLYAVSDGPPSLACRMALKALDVPYELISIDYCASEHLTEKYAEMNPQKEIPVLDDDGFFLPESIAILQYICDKYRPDSQLYPKDPKARAIVNHRLQFNSSFYYSAISMYAIAPMFFDYPRTPMGLKRTNIGLATFETYLKRSGTKYAAADHVTIADFALVGSTMCLEAIEFSLDDYPLVKAWYAMFKQQHPDLWAIAENGMKELAAFEKNPPDLSGMDHPIHPIRKKN</sequence>
<dbReference type="FunFam" id="3.40.30.10:FF:000295">
    <property type="entry name" value="Glutathione S-transferase unclassified 1"/>
    <property type="match status" value="1"/>
</dbReference>
<feature type="domain" description="GST N-terminal" evidence="7">
    <location>
        <begin position="1"/>
        <end position="80"/>
    </location>
</feature>
<name>A0A1L8E4P1_9DIPT</name>
<dbReference type="CDD" id="cd03177">
    <property type="entry name" value="GST_C_Delta_Epsilon"/>
    <property type="match status" value="1"/>
</dbReference>
<dbReference type="InterPro" id="IPR004046">
    <property type="entry name" value="GST_C"/>
</dbReference>
<dbReference type="GO" id="GO:0006749">
    <property type="term" value="P:glutathione metabolic process"/>
    <property type="evidence" value="ECO:0007669"/>
    <property type="project" value="TreeGrafter"/>
</dbReference>
<evidence type="ECO:0000256" key="5">
    <source>
        <dbReference type="ARBA" id="ARBA00041523"/>
    </source>
</evidence>
<accession>A0A1L8E4P1</accession>
<dbReference type="Gene3D" id="1.20.1050.10">
    <property type="match status" value="1"/>
</dbReference>
<evidence type="ECO:0000256" key="3">
    <source>
        <dbReference type="ARBA" id="ARBA00012452"/>
    </source>
</evidence>
<dbReference type="PANTHER" id="PTHR43969">
    <property type="entry name" value="GLUTATHIONE S TRANSFERASE D10, ISOFORM A-RELATED"/>
    <property type="match status" value="1"/>
</dbReference>
<evidence type="ECO:0000259" key="7">
    <source>
        <dbReference type="PROSITE" id="PS50404"/>
    </source>
</evidence>
<dbReference type="Pfam" id="PF02798">
    <property type="entry name" value="GST_N"/>
    <property type="match status" value="1"/>
</dbReference>
<feature type="domain" description="GST C-terminal" evidence="8">
    <location>
        <begin position="86"/>
        <end position="215"/>
    </location>
</feature>
<dbReference type="SFLD" id="SFLDG00358">
    <property type="entry name" value="Main_(cytGST)"/>
    <property type="match status" value="1"/>
</dbReference>
<proteinExistence type="inferred from homology"/>
<reference evidence="9" key="1">
    <citation type="submission" date="2016-12" db="EMBL/GenBank/DDBJ databases">
        <title>An insight into the sialome and mialome of the sand fly, Nyssomyia neivai.</title>
        <authorList>
            <person name="Sebastian V."/>
            <person name="Goulart T.M."/>
            <person name="Oliveira W."/>
            <person name="Calvo E."/>
            <person name="Oliveira L.F."/>
            <person name="Pinto M.C."/>
            <person name="Rosselino A.M."/>
            <person name="Ribeiro J.M."/>
        </authorList>
    </citation>
    <scope>NUCLEOTIDE SEQUENCE</scope>
</reference>
<dbReference type="SFLD" id="SFLDS00019">
    <property type="entry name" value="Glutathione_Transferase_(cytos"/>
    <property type="match status" value="1"/>
</dbReference>
<evidence type="ECO:0000256" key="4">
    <source>
        <dbReference type="ARBA" id="ARBA00022679"/>
    </source>
</evidence>
<comment type="catalytic activity">
    <reaction evidence="6">
        <text>RX + glutathione = an S-substituted glutathione + a halide anion + H(+)</text>
        <dbReference type="Rhea" id="RHEA:16437"/>
        <dbReference type="ChEBI" id="CHEBI:15378"/>
        <dbReference type="ChEBI" id="CHEBI:16042"/>
        <dbReference type="ChEBI" id="CHEBI:17792"/>
        <dbReference type="ChEBI" id="CHEBI:57925"/>
        <dbReference type="ChEBI" id="CHEBI:90779"/>
        <dbReference type="EC" id="2.5.1.18"/>
    </reaction>
</comment>
<dbReference type="PANTHER" id="PTHR43969:SF7">
    <property type="entry name" value="GST-CONTAINING FLYWCH ZINC-FINGER PROTEIN"/>
    <property type="match status" value="1"/>
</dbReference>
<evidence type="ECO:0000256" key="6">
    <source>
        <dbReference type="ARBA" id="ARBA00047960"/>
    </source>
</evidence>
<evidence type="ECO:0000256" key="2">
    <source>
        <dbReference type="ARBA" id="ARBA00011738"/>
    </source>
</evidence>
<dbReference type="SUPFAM" id="SSF52833">
    <property type="entry name" value="Thioredoxin-like"/>
    <property type="match status" value="1"/>
</dbReference>
<dbReference type="InterPro" id="IPR036249">
    <property type="entry name" value="Thioredoxin-like_sf"/>
</dbReference>
<dbReference type="EC" id="2.5.1.18" evidence="3"/>
<dbReference type="EMBL" id="GFDF01000366">
    <property type="protein sequence ID" value="JAV13718.1"/>
    <property type="molecule type" value="Transcribed_RNA"/>
</dbReference>
<dbReference type="SUPFAM" id="SSF47616">
    <property type="entry name" value="GST C-terminal domain-like"/>
    <property type="match status" value="1"/>
</dbReference>
<dbReference type="GO" id="GO:0004364">
    <property type="term" value="F:glutathione transferase activity"/>
    <property type="evidence" value="ECO:0007669"/>
    <property type="project" value="UniProtKB-EC"/>
</dbReference>